<comment type="similarity">
    <text evidence="1">Belongs to the thymidylate kinase family.</text>
</comment>
<feature type="domain" description="Thymidylate kinase-like" evidence="4">
    <location>
        <begin position="274"/>
        <end position="381"/>
    </location>
</feature>
<dbReference type="GeneID" id="113416471"/>
<dbReference type="GO" id="GO:0006233">
    <property type="term" value="P:dTDP biosynthetic process"/>
    <property type="evidence" value="ECO:0007669"/>
    <property type="project" value="TreeGrafter"/>
</dbReference>
<organism evidence="5 6">
    <name type="scientific">Notechis scutatus</name>
    <name type="common">mainland tiger snake</name>
    <dbReference type="NCBI Taxonomy" id="8663"/>
    <lineage>
        <taxon>Eukaryota</taxon>
        <taxon>Metazoa</taxon>
        <taxon>Chordata</taxon>
        <taxon>Craniata</taxon>
        <taxon>Vertebrata</taxon>
        <taxon>Euteleostomi</taxon>
        <taxon>Lepidosauria</taxon>
        <taxon>Squamata</taxon>
        <taxon>Bifurcata</taxon>
        <taxon>Unidentata</taxon>
        <taxon>Episquamata</taxon>
        <taxon>Toxicofera</taxon>
        <taxon>Serpentes</taxon>
        <taxon>Colubroidea</taxon>
        <taxon>Elapidae</taxon>
        <taxon>Hydrophiinae</taxon>
        <taxon>Notechis</taxon>
    </lineage>
</organism>
<evidence type="ECO:0000313" key="6">
    <source>
        <dbReference type="RefSeq" id="XP_026530140.1"/>
    </source>
</evidence>
<dbReference type="GO" id="GO:0006227">
    <property type="term" value="P:dUDP biosynthetic process"/>
    <property type="evidence" value="ECO:0007669"/>
    <property type="project" value="TreeGrafter"/>
</dbReference>
<evidence type="ECO:0000313" key="5">
    <source>
        <dbReference type="Proteomes" id="UP000504612"/>
    </source>
</evidence>
<dbReference type="SUPFAM" id="SSF52540">
    <property type="entry name" value="P-loop containing nucleoside triphosphate hydrolases"/>
    <property type="match status" value="1"/>
</dbReference>
<dbReference type="InterPro" id="IPR027417">
    <property type="entry name" value="P-loop_NTPase"/>
</dbReference>
<dbReference type="Proteomes" id="UP000504612">
    <property type="component" value="Unplaced"/>
</dbReference>
<sequence>MLPGSAAGSLRLLRLTMDKLLSANRAGWLERSFVAESSRAEVAYFSLSGADGQPGNPARPRCFLPPPGRCYSFGVPVAPTPRERVRAARLQGTLQRRLEQEAPWGDRGRVLPLLCYGRGGALLEKGFLVQDEQGLPETRGFLEELLGALLPAPAHLWVYEPGESGRLGCALWGCKGPGKESELLGRANVVAAEKPQSHPAVPHLLGNAVFRSREAARQVLEECTSIIPESRLILELVDKCPKHPKKGNFPVIVIEGLDGTGKKILHTHTHKLSLDRYWHSTAAYAIATEITGNVQNLPPPHHLVYHWPDDLLSPDIVLLLTVSPEERVRRLQGRGIEKTREEVDLEANDVFRQKVEESYRRMENPTCHILDANPPKEGVAKAALHLIKNHCHFL</sequence>
<dbReference type="GO" id="GO:0006235">
    <property type="term" value="P:dTTP biosynthetic process"/>
    <property type="evidence" value="ECO:0007669"/>
    <property type="project" value="TreeGrafter"/>
</dbReference>
<accession>A0A6J1UIH7</accession>
<keyword evidence="6" id="KW-0808">Transferase</keyword>
<dbReference type="Pfam" id="PF02223">
    <property type="entry name" value="Thymidylate_kin"/>
    <property type="match status" value="1"/>
</dbReference>
<dbReference type="PANTHER" id="PTHR10344:SF4">
    <property type="entry name" value="UMP-CMP KINASE 2, MITOCHONDRIAL"/>
    <property type="match status" value="1"/>
</dbReference>
<reference evidence="6" key="1">
    <citation type="submission" date="2025-08" db="UniProtKB">
        <authorList>
            <consortium name="RefSeq"/>
        </authorList>
    </citation>
    <scope>IDENTIFICATION</scope>
</reference>
<keyword evidence="3" id="KW-0067">ATP-binding</keyword>
<dbReference type="AlphaFoldDB" id="A0A6J1UIH7"/>
<name>A0A6J1UIH7_9SAUR</name>
<dbReference type="KEGG" id="nss:113416471"/>
<dbReference type="CTD" id="129607"/>
<dbReference type="GO" id="GO:0004550">
    <property type="term" value="F:nucleoside diphosphate kinase activity"/>
    <property type="evidence" value="ECO:0007669"/>
    <property type="project" value="TreeGrafter"/>
</dbReference>
<keyword evidence="6" id="KW-0418">Kinase</keyword>
<dbReference type="GO" id="GO:0005739">
    <property type="term" value="C:mitochondrion"/>
    <property type="evidence" value="ECO:0007669"/>
    <property type="project" value="TreeGrafter"/>
</dbReference>
<evidence type="ECO:0000256" key="2">
    <source>
        <dbReference type="ARBA" id="ARBA00022741"/>
    </source>
</evidence>
<protein>
    <submittedName>
        <fullName evidence="6">UMP-CMP kinase 2, mitochondrial</fullName>
    </submittedName>
</protein>
<dbReference type="InterPro" id="IPR039430">
    <property type="entry name" value="Thymidylate_kin-like_dom"/>
</dbReference>
<evidence type="ECO:0000256" key="3">
    <source>
        <dbReference type="ARBA" id="ARBA00022840"/>
    </source>
</evidence>
<proteinExistence type="inferred from homology"/>
<dbReference type="GO" id="GO:0004798">
    <property type="term" value="F:dTMP kinase activity"/>
    <property type="evidence" value="ECO:0007669"/>
    <property type="project" value="TreeGrafter"/>
</dbReference>
<gene>
    <name evidence="6" type="primary">CMPK2</name>
</gene>
<evidence type="ECO:0000259" key="4">
    <source>
        <dbReference type="Pfam" id="PF02223"/>
    </source>
</evidence>
<dbReference type="GO" id="GO:0005524">
    <property type="term" value="F:ATP binding"/>
    <property type="evidence" value="ECO:0007669"/>
    <property type="project" value="UniProtKB-KW"/>
</dbReference>
<dbReference type="RefSeq" id="XP_026530140.1">
    <property type="nucleotide sequence ID" value="XM_026674355.1"/>
</dbReference>
<dbReference type="Gene3D" id="3.40.50.300">
    <property type="entry name" value="P-loop containing nucleotide triphosphate hydrolases"/>
    <property type="match status" value="1"/>
</dbReference>
<keyword evidence="2" id="KW-0547">Nucleotide-binding</keyword>
<evidence type="ECO:0000256" key="1">
    <source>
        <dbReference type="ARBA" id="ARBA00009776"/>
    </source>
</evidence>
<dbReference type="PANTHER" id="PTHR10344">
    <property type="entry name" value="THYMIDYLATE KINASE"/>
    <property type="match status" value="1"/>
</dbReference>
<keyword evidence="5" id="KW-1185">Reference proteome</keyword>